<dbReference type="PANTHER" id="PTHR30606:SF10">
    <property type="entry name" value="PHOSPHATIDYLINOSITOL MANNOSIDE ACYLTRANSFERASE"/>
    <property type="match status" value="1"/>
</dbReference>
<dbReference type="Proteomes" id="UP001430065">
    <property type="component" value="Unassembled WGS sequence"/>
</dbReference>
<comment type="subcellular location">
    <subcellularLocation>
        <location evidence="1">Cell inner membrane</location>
    </subcellularLocation>
</comment>
<protein>
    <submittedName>
        <fullName evidence="7">Lipid A biosynthesis acyltransferase</fullName>
    </submittedName>
</protein>
<comment type="caution">
    <text evidence="7">The sequence shown here is derived from an EMBL/GenBank/DDBJ whole genome shotgun (WGS) entry which is preliminary data.</text>
</comment>
<keyword evidence="8" id="KW-1185">Reference proteome</keyword>
<organism evidence="7 8">
    <name type="scientific">Dyella kyungheensis</name>
    <dbReference type="NCBI Taxonomy" id="1242174"/>
    <lineage>
        <taxon>Bacteria</taxon>
        <taxon>Pseudomonadati</taxon>
        <taxon>Pseudomonadota</taxon>
        <taxon>Gammaproteobacteria</taxon>
        <taxon>Lysobacterales</taxon>
        <taxon>Rhodanobacteraceae</taxon>
        <taxon>Dyella</taxon>
    </lineage>
</organism>
<gene>
    <name evidence="7" type="ORF">ISP20_03705</name>
</gene>
<dbReference type="Pfam" id="PF03279">
    <property type="entry name" value="Lip_A_acyltrans"/>
    <property type="match status" value="1"/>
</dbReference>
<sequence length="293" mass="32148">MRFDITLLYLLLRLFGKLPLRTLHAIGAGIGRLSLALRTRTAHNTSVNLRLTRPSLDERAHAALLREVMEDAGRSATEITKIWGNDAERALDMVREVRGEALFDAALAAGKGVIIAAPHLGCWELLNYWLCRKTAMAILYRPPRIAAIEGLLRKVRGALAPEQVRAEGAGVRTLYKRLAAGGTVGILPDQKPRAGEGEVAPFFGQNALTMVLLPRLAARTGATVLFAFAERLPKGEGYRIHLLPAPPGLADADLAVGCRALNQGVEQCVELAFSQYQWQYKRFSADTWKSPYD</sequence>
<dbReference type="RefSeq" id="WP_204634725.1">
    <property type="nucleotide sequence ID" value="NZ_JADIKC010000002.1"/>
</dbReference>
<evidence type="ECO:0000313" key="8">
    <source>
        <dbReference type="Proteomes" id="UP001430065"/>
    </source>
</evidence>
<dbReference type="InterPro" id="IPR004960">
    <property type="entry name" value="LipA_acyltrans"/>
</dbReference>
<evidence type="ECO:0000256" key="1">
    <source>
        <dbReference type="ARBA" id="ARBA00004533"/>
    </source>
</evidence>
<dbReference type="PANTHER" id="PTHR30606">
    <property type="entry name" value="LIPID A BIOSYNTHESIS LAUROYL ACYLTRANSFERASE"/>
    <property type="match status" value="1"/>
</dbReference>
<keyword evidence="6 7" id="KW-0012">Acyltransferase</keyword>
<dbReference type="PIRSF" id="PIRSF026649">
    <property type="entry name" value="MsbB"/>
    <property type="match status" value="1"/>
</dbReference>
<dbReference type="CDD" id="cd07984">
    <property type="entry name" value="LPLAT_LABLAT-like"/>
    <property type="match status" value="1"/>
</dbReference>
<dbReference type="GO" id="GO:0016746">
    <property type="term" value="F:acyltransferase activity"/>
    <property type="evidence" value="ECO:0007669"/>
    <property type="project" value="UniProtKB-KW"/>
</dbReference>
<accession>A0ABS2JMI9</accession>
<proteinExistence type="predicted"/>
<evidence type="ECO:0000256" key="3">
    <source>
        <dbReference type="ARBA" id="ARBA00022519"/>
    </source>
</evidence>
<keyword evidence="3" id="KW-0997">Cell inner membrane</keyword>
<evidence type="ECO:0000256" key="4">
    <source>
        <dbReference type="ARBA" id="ARBA00022679"/>
    </source>
</evidence>
<evidence type="ECO:0000256" key="5">
    <source>
        <dbReference type="ARBA" id="ARBA00023136"/>
    </source>
</evidence>
<reference evidence="7 8" key="1">
    <citation type="submission" date="2020-10" db="EMBL/GenBank/DDBJ databases">
        <title>Phylogeny of dyella-like bacteria.</title>
        <authorList>
            <person name="Fu J."/>
        </authorList>
    </citation>
    <scope>NUCLEOTIDE SEQUENCE [LARGE SCALE GENOMIC DNA]</scope>
    <source>
        <strain evidence="7 8">THG-B117</strain>
    </source>
</reference>
<name>A0ABS2JMI9_9GAMM</name>
<keyword evidence="2" id="KW-1003">Cell membrane</keyword>
<keyword evidence="4" id="KW-0808">Transferase</keyword>
<dbReference type="EMBL" id="JADIKC010000002">
    <property type="protein sequence ID" value="MBM7120256.1"/>
    <property type="molecule type" value="Genomic_DNA"/>
</dbReference>
<evidence type="ECO:0000256" key="6">
    <source>
        <dbReference type="ARBA" id="ARBA00023315"/>
    </source>
</evidence>
<evidence type="ECO:0000256" key="2">
    <source>
        <dbReference type="ARBA" id="ARBA00022475"/>
    </source>
</evidence>
<evidence type="ECO:0000313" key="7">
    <source>
        <dbReference type="EMBL" id="MBM7120256.1"/>
    </source>
</evidence>
<keyword evidence="5" id="KW-0472">Membrane</keyword>